<dbReference type="InterPro" id="IPR029063">
    <property type="entry name" value="SAM-dependent_MTases_sf"/>
</dbReference>
<dbReference type="PROSITE" id="PS51686">
    <property type="entry name" value="SAM_MT_RSMB_NOP"/>
    <property type="match status" value="1"/>
</dbReference>
<proteinExistence type="inferred from homology"/>
<dbReference type="Gene3D" id="3.40.50.150">
    <property type="entry name" value="Vaccinia Virus protein VP39"/>
    <property type="match status" value="1"/>
</dbReference>
<feature type="compositionally biased region" description="Polar residues" evidence="6">
    <location>
        <begin position="1"/>
        <end position="11"/>
    </location>
</feature>
<keyword evidence="1 5" id="KW-0489">Methyltransferase</keyword>
<evidence type="ECO:0000313" key="8">
    <source>
        <dbReference type="EMBL" id="CAL1526812.1"/>
    </source>
</evidence>
<feature type="region of interest" description="Disordered" evidence="6">
    <location>
        <begin position="1"/>
        <end position="78"/>
    </location>
</feature>
<dbReference type="InterPro" id="IPR001678">
    <property type="entry name" value="MeTrfase_RsmB-F_NOP2_dom"/>
</dbReference>
<comment type="caution">
    <text evidence="8">The sequence shown here is derived from an EMBL/GenBank/DDBJ whole genome shotgun (WGS) entry which is preliminary data.</text>
</comment>
<dbReference type="SUPFAM" id="SSF53335">
    <property type="entry name" value="S-adenosyl-L-methionine-dependent methyltransferases"/>
    <property type="match status" value="1"/>
</dbReference>
<sequence>MSPTADSSVYKQDSPMPYHFPPIRNNASATSTDSTSIARRHGEESDAPYKGYAPGIPLQKGLAPRASRDSFPPSASVSLPTSTTPIDYLLHVHTLRSDTVDGREFPERSARLISKRDRVRSEGTLGFSGGRWSDPAMTKTLSASDAETYERRRSSSSKENSSISRQFFHKEPCLYTHRMFHMASKIFAVLKKSDQATEELNSMRKRKGLTVVEHDTIPDMEFSDLQEQVKTFELTFAALKFQELLQDILDKTGFFSENSQLRDDYSLVCIILYDLQSRKFQRRTAFPDEVLDDVCLEVEDALLNVKTRILSVIAKERIKNNAPSIEYLLPESIRNKDETKSLTPVYMWVNQFKATLEEVIVQLNAEEFTALEPGLDISEQTTKVFKVDEQCSDLLVFPPHMQLEMKDSQFVKNGLLVLQDKSSCLAPQSVFYLLGLDQDVIHVNVGTGLTTAHLASLLRKKSPNSHVWGYGNQAPDRIKKVYKNLEFLGVKNSKILSENFVDVDPDDFRLKNVKVILITANCSKSAITSPVQFIVSEGEDMKVLGELSKSDNNMTYIGELMAEHEKLLKHALKFPKVQAIVYTTRSRHEAENESVVTKVLEFVNATSNNKKVPFTVTPPVLPFSGDEIDSEVSGVDGRYIRYLPSSKSNGCFVAIISREPQDPKEVARMAIARAKSKGMLGKNSHAAEANGEGEGVAKDEVSRHVSRKLRGGSSSPEHHGLKTKVTSHKSAAAIGARLYQAGLLSKMKQAKLKPHKPEHVKVVKHPAPFSSNIDEHSDSGSVVWYEEPTTSIKHGVSNMI</sequence>
<keyword evidence="3 5" id="KW-0949">S-adenosyl-L-methionine</keyword>
<accession>A0AAV2GZH2</accession>
<evidence type="ECO:0000256" key="6">
    <source>
        <dbReference type="SAM" id="MobiDB-lite"/>
    </source>
</evidence>
<feature type="domain" description="SAM-dependent MTase RsmB/NOP-type" evidence="7">
    <location>
        <begin position="335"/>
        <end position="659"/>
    </location>
</feature>
<dbReference type="Pfam" id="PF21148">
    <property type="entry name" value="NSUN5_fdxn-like"/>
    <property type="match status" value="1"/>
</dbReference>
<dbReference type="InterPro" id="IPR049561">
    <property type="entry name" value="NSUN5_7_fdxn-like"/>
</dbReference>
<dbReference type="GO" id="GO:0008168">
    <property type="term" value="F:methyltransferase activity"/>
    <property type="evidence" value="ECO:0007669"/>
    <property type="project" value="UniProtKB-KW"/>
</dbReference>
<organism evidence="8 9">
    <name type="scientific">Lymnaea stagnalis</name>
    <name type="common">Great pond snail</name>
    <name type="synonym">Helix stagnalis</name>
    <dbReference type="NCBI Taxonomy" id="6523"/>
    <lineage>
        <taxon>Eukaryota</taxon>
        <taxon>Metazoa</taxon>
        <taxon>Spiralia</taxon>
        <taxon>Lophotrochozoa</taxon>
        <taxon>Mollusca</taxon>
        <taxon>Gastropoda</taxon>
        <taxon>Heterobranchia</taxon>
        <taxon>Euthyneura</taxon>
        <taxon>Panpulmonata</taxon>
        <taxon>Hygrophila</taxon>
        <taxon>Lymnaeoidea</taxon>
        <taxon>Lymnaeidae</taxon>
        <taxon>Lymnaea</taxon>
    </lineage>
</organism>
<dbReference type="Pfam" id="PF01189">
    <property type="entry name" value="Methyltr_RsmB-F"/>
    <property type="match status" value="1"/>
</dbReference>
<dbReference type="InterPro" id="IPR042620">
    <property type="entry name" value="NSUN7"/>
</dbReference>
<dbReference type="Proteomes" id="UP001497497">
    <property type="component" value="Unassembled WGS sequence"/>
</dbReference>
<evidence type="ECO:0000259" key="7">
    <source>
        <dbReference type="PROSITE" id="PS51686"/>
    </source>
</evidence>
<gene>
    <name evidence="8" type="ORF">GSLYS_00000989001</name>
</gene>
<keyword evidence="4 5" id="KW-0694">RNA-binding</keyword>
<evidence type="ECO:0000256" key="4">
    <source>
        <dbReference type="ARBA" id="ARBA00022884"/>
    </source>
</evidence>
<name>A0AAV2GZH2_LYMST</name>
<feature type="region of interest" description="Disordered" evidence="6">
    <location>
        <begin position="128"/>
        <end position="163"/>
    </location>
</feature>
<evidence type="ECO:0000313" key="9">
    <source>
        <dbReference type="Proteomes" id="UP001497497"/>
    </source>
</evidence>
<feature type="compositionally biased region" description="Low complexity" evidence="6">
    <location>
        <begin position="27"/>
        <end position="37"/>
    </location>
</feature>
<evidence type="ECO:0000256" key="5">
    <source>
        <dbReference type="PROSITE-ProRule" id="PRU01023"/>
    </source>
</evidence>
<evidence type="ECO:0000256" key="1">
    <source>
        <dbReference type="ARBA" id="ARBA00022603"/>
    </source>
</evidence>
<dbReference type="EMBL" id="CAXITT010000009">
    <property type="protein sequence ID" value="CAL1526812.1"/>
    <property type="molecule type" value="Genomic_DNA"/>
</dbReference>
<dbReference type="PANTHER" id="PTHR14663">
    <property type="entry name" value="METHYLTRANSFERASE NSUN7-RELATED"/>
    <property type="match status" value="1"/>
</dbReference>
<dbReference type="GO" id="GO:0032259">
    <property type="term" value="P:methylation"/>
    <property type="evidence" value="ECO:0007669"/>
    <property type="project" value="UniProtKB-KW"/>
</dbReference>
<dbReference type="GO" id="GO:0003723">
    <property type="term" value="F:RNA binding"/>
    <property type="evidence" value="ECO:0007669"/>
    <property type="project" value="UniProtKB-UniRule"/>
</dbReference>
<comment type="caution">
    <text evidence="5">Lacks conserved residue(s) required for the propagation of feature annotation.</text>
</comment>
<evidence type="ECO:0000256" key="2">
    <source>
        <dbReference type="ARBA" id="ARBA00022679"/>
    </source>
</evidence>
<dbReference type="AlphaFoldDB" id="A0AAV2GZH2"/>
<comment type="similarity">
    <text evidence="5">Belongs to the class I-like SAM-binding methyltransferase superfamily. RsmB/NOP family.</text>
</comment>
<dbReference type="InterPro" id="IPR049560">
    <property type="entry name" value="MeTrfase_RsmB-F_NOP2_cat"/>
</dbReference>
<evidence type="ECO:0000256" key="3">
    <source>
        <dbReference type="ARBA" id="ARBA00022691"/>
    </source>
</evidence>
<keyword evidence="2 5" id="KW-0808">Transferase</keyword>
<dbReference type="PANTHER" id="PTHR14663:SF2">
    <property type="entry name" value="METHYLTRANSFERASE NSUN7-RELATED"/>
    <property type="match status" value="1"/>
</dbReference>
<protein>
    <recommendedName>
        <fullName evidence="7">SAM-dependent MTase RsmB/NOP-type domain-containing protein</fullName>
    </recommendedName>
</protein>
<dbReference type="Gene3D" id="3.30.70.1170">
    <property type="entry name" value="Sun protein, domain 3"/>
    <property type="match status" value="1"/>
</dbReference>
<keyword evidence="9" id="KW-1185">Reference proteome</keyword>
<reference evidence="8 9" key="1">
    <citation type="submission" date="2024-04" db="EMBL/GenBank/DDBJ databases">
        <authorList>
            <consortium name="Genoscope - CEA"/>
            <person name="William W."/>
        </authorList>
    </citation>
    <scope>NUCLEOTIDE SEQUENCE [LARGE SCALE GENOMIC DNA]</scope>
</reference>
<feature type="region of interest" description="Disordered" evidence="6">
    <location>
        <begin position="677"/>
        <end position="727"/>
    </location>
</feature>